<evidence type="ECO:0000259" key="2">
    <source>
        <dbReference type="PROSITE" id="PS51688"/>
    </source>
</evidence>
<evidence type="ECO:0000256" key="1">
    <source>
        <dbReference type="SAM" id="Coils"/>
    </source>
</evidence>
<feature type="domain" description="Peptidase S74" evidence="2">
    <location>
        <begin position="1"/>
        <end position="126"/>
    </location>
</feature>
<accession>A0A2T0TUZ2</accession>
<dbReference type="Proteomes" id="UP000238034">
    <property type="component" value="Unassembled WGS sequence"/>
</dbReference>
<gene>
    <name evidence="3" type="ORF">B0I27_11172</name>
</gene>
<organism evidence="3 4">
    <name type="scientific">Arcticibacter pallidicorallinus</name>
    <dbReference type="NCBI Taxonomy" id="1259464"/>
    <lineage>
        <taxon>Bacteria</taxon>
        <taxon>Pseudomonadati</taxon>
        <taxon>Bacteroidota</taxon>
        <taxon>Sphingobacteriia</taxon>
        <taxon>Sphingobacteriales</taxon>
        <taxon>Sphingobacteriaceae</taxon>
        <taxon>Arcticibacter</taxon>
    </lineage>
</organism>
<proteinExistence type="predicted"/>
<keyword evidence="1" id="KW-0175">Coiled coil</keyword>
<feature type="coiled-coil region" evidence="1">
    <location>
        <begin position="105"/>
        <end position="132"/>
    </location>
</feature>
<evidence type="ECO:0000313" key="3">
    <source>
        <dbReference type="EMBL" id="PRY49516.1"/>
    </source>
</evidence>
<dbReference type="InterPro" id="IPR030392">
    <property type="entry name" value="S74_ICA"/>
</dbReference>
<dbReference type="AlphaFoldDB" id="A0A2T0TUZ2"/>
<dbReference type="Pfam" id="PF13884">
    <property type="entry name" value="Peptidase_S74"/>
    <property type="match status" value="1"/>
</dbReference>
<evidence type="ECO:0000313" key="4">
    <source>
        <dbReference type="Proteomes" id="UP000238034"/>
    </source>
</evidence>
<dbReference type="PROSITE" id="PS51688">
    <property type="entry name" value="ICA"/>
    <property type="match status" value="1"/>
</dbReference>
<protein>
    <submittedName>
        <fullName evidence="3">Endosialidase-like protein</fullName>
    </submittedName>
</protein>
<sequence>MGFLCISASVSAQTSSVTNNDLKQNARPLTNSLSYLEQLQPISFEYDKNQANKLKLPSGQQYGFIAEDVQKVLPGIVKSQKKMVPAGKNAFKTTEIKDVEMESLIAILVASVKEQQAEIERLKADLQSLKSMTSK</sequence>
<name>A0A2T0TUZ2_9SPHI</name>
<comment type="caution">
    <text evidence="3">The sequence shown here is derived from an EMBL/GenBank/DDBJ whole genome shotgun (WGS) entry which is preliminary data.</text>
</comment>
<reference evidence="3 4" key="1">
    <citation type="submission" date="2018-03" db="EMBL/GenBank/DDBJ databases">
        <title>Genomic Encyclopedia of Type Strains, Phase III (KMG-III): the genomes of soil and plant-associated and newly described type strains.</title>
        <authorList>
            <person name="Whitman W."/>
        </authorList>
    </citation>
    <scope>NUCLEOTIDE SEQUENCE [LARGE SCALE GENOMIC DNA]</scope>
    <source>
        <strain evidence="3 4">CGMCC 1.9313</strain>
    </source>
</reference>
<dbReference type="EMBL" id="PVTH01000011">
    <property type="protein sequence ID" value="PRY49516.1"/>
    <property type="molecule type" value="Genomic_DNA"/>
</dbReference>
<keyword evidence="4" id="KW-1185">Reference proteome</keyword>